<keyword evidence="3" id="KW-1185">Reference proteome</keyword>
<gene>
    <name evidence="2" type="ORF">G2W53_000404</name>
</gene>
<proteinExistence type="predicted"/>
<dbReference type="EMBL" id="JAAIUW010000001">
    <property type="protein sequence ID" value="KAF7843499.1"/>
    <property type="molecule type" value="Genomic_DNA"/>
</dbReference>
<evidence type="ECO:0000313" key="2">
    <source>
        <dbReference type="EMBL" id="KAF7843499.1"/>
    </source>
</evidence>
<evidence type="ECO:0000256" key="1">
    <source>
        <dbReference type="SAM" id="MobiDB-lite"/>
    </source>
</evidence>
<feature type="region of interest" description="Disordered" evidence="1">
    <location>
        <begin position="29"/>
        <end position="53"/>
    </location>
</feature>
<comment type="caution">
    <text evidence="2">The sequence shown here is derived from an EMBL/GenBank/DDBJ whole genome shotgun (WGS) entry which is preliminary data.</text>
</comment>
<name>A0A834XFM8_9FABA</name>
<feature type="compositionally biased region" description="Basic and acidic residues" evidence="1">
    <location>
        <begin position="40"/>
        <end position="53"/>
    </location>
</feature>
<evidence type="ECO:0000313" key="3">
    <source>
        <dbReference type="Proteomes" id="UP000634136"/>
    </source>
</evidence>
<dbReference type="Proteomes" id="UP000634136">
    <property type="component" value="Unassembled WGS sequence"/>
</dbReference>
<sequence>MEREDGGGCVSSDWTQGATLVVVWSKVGGNDAQTPSTATAREDGGERMADVWR</sequence>
<organism evidence="2 3">
    <name type="scientific">Senna tora</name>
    <dbReference type="NCBI Taxonomy" id="362788"/>
    <lineage>
        <taxon>Eukaryota</taxon>
        <taxon>Viridiplantae</taxon>
        <taxon>Streptophyta</taxon>
        <taxon>Embryophyta</taxon>
        <taxon>Tracheophyta</taxon>
        <taxon>Spermatophyta</taxon>
        <taxon>Magnoliopsida</taxon>
        <taxon>eudicotyledons</taxon>
        <taxon>Gunneridae</taxon>
        <taxon>Pentapetalae</taxon>
        <taxon>rosids</taxon>
        <taxon>fabids</taxon>
        <taxon>Fabales</taxon>
        <taxon>Fabaceae</taxon>
        <taxon>Caesalpinioideae</taxon>
        <taxon>Cassia clade</taxon>
        <taxon>Senna</taxon>
    </lineage>
</organism>
<reference evidence="2" key="1">
    <citation type="submission" date="2020-09" db="EMBL/GenBank/DDBJ databases">
        <title>Genome-Enabled Discovery of Anthraquinone Biosynthesis in Senna tora.</title>
        <authorList>
            <person name="Kang S.-H."/>
            <person name="Pandey R.P."/>
            <person name="Lee C.-M."/>
            <person name="Sim J.-S."/>
            <person name="Jeong J.-T."/>
            <person name="Choi B.-S."/>
            <person name="Jung M."/>
            <person name="Ginzburg D."/>
            <person name="Zhao K."/>
            <person name="Won S.Y."/>
            <person name="Oh T.-J."/>
            <person name="Yu Y."/>
            <person name="Kim N.-H."/>
            <person name="Lee O.R."/>
            <person name="Lee T.-H."/>
            <person name="Bashyal P."/>
            <person name="Kim T.-S."/>
            <person name="Lee W.-H."/>
            <person name="Kawkins C."/>
            <person name="Kim C.-K."/>
            <person name="Kim J.S."/>
            <person name="Ahn B.O."/>
            <person name="Rhee S.Y."/>
            <person name="Sohng J.K."/>
        </authorList>
    </citation>
    <scope>NUCLEOTIDE SEQUENCE</scope>
    <source>
        <tissue evidence="2">Leaf</tissue>
    </source>
</reference>
<accession>A0A834XFM8</accession>
<protein>
    <submittedName>
        <fullName evidence="2">Uncharacterized protein</fullName>
    </submittedName>
</protein>
<dbReference type="AlphaFoldDB" id="A0A834XFM8"/>